<dbReference type="AlphaFoldDB" id="A0AAV5EFH7"/>
<dbReference type="PANTHER" id="PTHR33191">
    <property type="entry name" value="RIPENING-RELATED PROTEIN 2-RELATED"/>
    <property type="match status" value="1"/>
</dbReference>
<reference evidence="5" key="1">
    <citation type="journal article" date="2018" name="DNA Res.">
        <title>Multiple hybrid de novo genome assembly of finger millet, an orphan allotetraploid crop.</title>
        <authorList>
            <person name="Hatakeyama M."/>
            <person name="Aluri S."/>
            <person name="Balachadran M.T."/>
            <person name="Sivarajan S.R."/>
            <person name="Patrignani A."/>
            <person name="Gruter S."/>
            <person name="Poveda L."/>
            <person name="Shimizu-Inatsugi R."/>
            <person name="Baeten J."/>
            <person name="Francoijs K.J."/>
            <person name="Nataraja K.N."/>
            <person name="Reddy Y.A.N."/>
            <person name="Phadnis S."/>
            <person name="Ravikumar R.L."/>
            <person name="Schlapbach R."/>
            <person name="Sreeman S.M."/>
            <person name="Shimizu K.K."/>
        </authorList>
    </citation>
    <scope>NUCLEOTIDE SEQUENCE</scope>
</reference>
<evidence type="ECO:0000256" key="2">
    <source>
        <dbReference type="ARBA" id="ARBA00022525"/>
    </source>
</evidence>
<feature type="region of interest" description="Disordered" evidence="4">
    <location>
        <begin position="43"/>
        <end position="111"/>
    </location>
</feature>
<keyword evidence="6" id="KW-1185">Reference proteome</keyword>
<feature type="region of interest" description="Disordered" evidence="4">
    <location>
        <begin position="1"/>
        <end position="20"/>
    </location>
</feature>
<evidence type="ECO:0000256" key="4">
    <source>
        <dbReference type="SAM" id="MobiDB-lite"/>
    </source>
</evidence>
<comment type="caution">
    <text evidence="5">The sequence shown here is derived from an EMBL/GenBank/DDBJ whole genome shotgun (WGS) entry which is preliminary data.</text>
</comment>
<comment type="subcellular location">
    <subcellularLocation>
        <location evidence="1">Secreted</location>
    </subcellularLocation>
</comment>
<reference evidence="5" key="2">
    <citation type="submission" date="2021-12" db="EMBL/GenBank/DDBJ databases">
        <title>Resequencing data analysis of finger millet.</title>
        <authorList>
            <person name="Hatakeyama M."/>
            <person name="Aluri S."/>
            <person name="Balachadran M.T."/>
            <person name="Sivarajan S.R."/>
            <person name="Poveda L."/>
            <person name="Shimizu-Inatsugi R."/>
            <person name="Schlapbach R."/>
            <person name="Sreeman S.M."/>
            <person name="Shimizu K.K."/>
        </authorList>
    </citation>
    <scope>NUCLEOTIDE SEQUENCE</scope>
</reference>
<organism evidence="5 6">
    <name type="scientific">Eleusine coracana subsp. coracana</name>
    <dbReference type="NCBI Taxonomy" id="191504"/>
    <lineage>
        <taxon>Eukaryota</taxon>
        <taxon>Viridiplantae</taxon>
        <taxon>Streptophyta</taxon>
        <taxon>Embryophyta</taxon>
        <taxon>Tracheophyta</taxon>
        <taxon>Spermatophyta</taxon>
        <taxon>Magnoliopsida</taxon>
        <taxon>Liliopsida</taxon>
        <taxon>Poales</taxon>
        <taxon>Poaceae</taxon>
        <taxon>PACMAD clade</taxon>
        <taxon>Chloridoideae</taxon>
        <taxon>Cynodonteae</taxon>
        <taxon>Eleusininae</taxon>
        <taxon>Eleusine</taxon>
    </lineage>
</organism>
<evidence type="ECO:0000313" key="6">
    <source>
        <dbReference type="Proteomes" id="UP001054889"/>
    </source>
</evidence>
<proteinExistence type="predicted"/>
<dbReference type="GO" id="GO:0005576">
    <property type="term" value="C:extracellular region"/>
    <property type="evidence" value="ECO:0007669"/>
    <property type="project" value="UniProtKB-SubCell"/>
</dbReference>
<keyword evidence="3" id="KW-0732">Signal</keyword>
<feature type="compositionally biased region" description="Low complexity" evidence="4">
    <location>
        <begin position="64"/>
        <end position="79"/>
    </location>
</feature>
<dbReference type="PANTHER" id="PTHR33191:SF85">
    <property type="entry name" value="RLPA-LIKE PROTEIN DOUBLE-PSI BETA-BARREL DOMAIN-CONTAINING PROTEIN"/>
    <property type="match status" value="1"/>
</dbReference>
<evidence type="ECO:0000256" key="3">
    <source>
        <dbReference type="ARBA" id="ARBA00022729"/>
    </source>
</evidence>
<name>A0AAV5EFH7_ELECO</name>
<sequence>MTVNGFRRGEGGGGPAACDEHFHGDDEMIAALSTRWYANGQRATRRSSSPACATAGPWRPSSWTNATRATGARTTSWTRQRPCGRRLASTPTSVRCPSLGPTPDEHVSPHRPVRGEASWKLVC</sequence>
<keyword evidence="2" id="KW-0964">Secreted</keyword>
<dbReference type="Proteomes" id="UP001054889">
    <property type="component" value="Unassembled WGS sequence"/>
</dbReference>
<accession>A0AAV5EFH7</accession>
<dbReference type="InterPro" id="IPR039271">
    <property type="entry name" value="Kiwellin-like"/>
</dbReference>
<evidence type="ECO:0000313" key="5">
    <source>
        <dbReference type="EMBL" id="GJN20911.1"/>
    </source>
</evidence>
<dbReference type="EMBL" id="BQKI01000075">
    <property type="protein sequence ID" value="GJN20911.1"/>
    <property type="molecule type" value="Genomic_DNA"/>
</dbReference>
<dbReference type="Pfam" id="PF24300">
    <property type="entry name" value="KWL1"/>
    <property type="match status" value="1"/>
</dbReference>
<evidence type="ECO:0000256" key="1">
    <source>
        <dbReference type="ARBA" id="ARBA00004613"/>
    </source>
</evidence>
<protein>
    <submittedName>
        <fullName evidence="5">Uncharacterized protein</fullName>
    </submittedName>
</protein>
<gene>
    <name evidence="5" type="primary">gb08346</name>
    <name evidence="5" type="ORF">PR202_gb08346</name>
</gene>